<evidence type="ECO:0000313" key="3">
    <source>
        <dbReference type="EMBL" id="AKT39421.1"/>
    </source>
</evidence>
<feature type="region of interest" description="Disordered" evidence="1">
    <location>
        <begin position="222"/>
        <end position="265"/>
    </location>
</feature>
<evidence type="ECO:0000313" key="4">
    <source>
        <dbReference type="Proteomes" id="UP000067626"/>
    </source>
</evidence>
<feature type="compositionally biased region" description="Low complexity" evidence="1">
    <location>
        <begin position="31"/>
        <end position="43"/>
    </location>
</feature>
<dbReference type="RefSeq" id="WP_156338675.1">
    <property type="nucleotide sequence ID" value="NZ_CP012159.1"/>
</dbReference>
<feature type="signal peptide" evidence="2">
    <location>
        <begin position="1"/>
        <end position="19"/>
    </location>
</feature>
<feature type="chain" id="PRO_5005459353" description="Imelysin-like domain-containing protein" evidence="2">
    <location>
        <begin position="20"/>
        <end position="422"/>
    </location>
</feature>
<reference evidence="3 4" key="1">
    <citation type="submission" date="2015-07" db="EMBL/GenBank/DDBJ databases">
        <title>Genome analysis of myxobacterium Chondromyces crocatus Cm c5 reveals a high potential for natural compound synthesis and the genetic basis for the loss of fruiting body formation.</title>
        <authorList>
            <person name="Zaburannyi N."/>
            <person name="Bunk B."/>
            <person name="Maier J."/>
            <person name="Overmann J."/>
            <person name="Mueller R."/>
        </authorList>
    </citation>
    <scope>NUCLEOTIDE SEQUENCE [LARGE SCALE GENOMIC DNA]</scope>
    <source>
        <strain evidence="3 4">Cm c5</strain>
    </source>
</reference>
<evidence type="ECO:0000256" key="1">
    <source>
        <dbReference type="SAM" id="MobiDB-lite"/>
    </source>
</evidence>
<feature type="compositionally biased region" description="Gly residues" evidence="1">
    <location>
        <begin position="44"/>
        <end position="62"/>
    </location>
</feature>
<name>A0A0K1EEX1_CHOCO</name>
<dbReference type="OrthoDB" id="5498726at2"/>
<sequence>MLRSVIVRALALSLPFVLVNVGCGGDDDGDTQTTTTTTTTSSTGGSGGEGGNGSGGNGGEGGSVQAECAPADPETYDGTNFATNAATELALRNQLNALNGLMRNAETDLTVTPTSDELVALFDAGTPSLRDATTTYYQGEIEAAFDLFAAAAGNTWTPASPPVGDGGKYGAYIFSAHGNDLRQTVEKGLFGAAFYHHAASLSVGPIEEATIDQILAAFGAHPTFPGDSETADPTVNPNPDRIGAQYAERRSPKDPGDSSRPLDAANPGPYFRIKANLIKAQAAVRAGAECNAVRDQAIKDVLLDWERVNAATVIYYMNSAATQLTTDNAPETTLAAGLHGYGEGVAFLHGFRQLPATARLITDAQIDALLELIHAPIGQDPRSYELITDGSSTVPALALAIEQLATIYSFSAQDVEAFKVNH</sequence>
<keyword evidence="2" id="KW-0732">Signal</keyword>
<evidence type="ECO:0008006" key="5">
    <source>
        <dbReference type="Google" id="ProtNLM"/>
    </source>
</evidence>
<accession>A0A0K1EEX1</accession>
<gene>
    <name evidence="3" type="ORF">CMC5_035680</name>
</gene>
<dbReference type="STRING" id="52.CMC5_035680"/>
<feature type="compositionally biased region" description="Basic and acidic residues" evidence="1">
    <location>
        <begin position="247"/>
        <end position="257"/>
    </location>
</feature>
<feature type="region of interest" description="Disordered" evidence="1">
    <location>
        <begin position="25"/>
        <end position="79"/>
    </location>
</feature>
<dbReference type="Proteomes" id="UP000067626">
    <property type="component" value="Chromosome"/>
</dbReference>
<dbReference type="KEGG" id="ccro:CMC5_035680"/>
<keyword evidence="4" id="KW-1185">Reference proteome</keyword>
<organism evidence="3 4">
    <name type="scientific">Chondromyces crocatus</name>
    <dbReference type="NCBI Taxonomy" id="52"/>
    <lineage>
        <taxon>Bacteria</taxon>
        <taxon>Pseudomonadati</taxon>
        <taxon>Myxococcota</taxon>
        <taxon>Polyangia</taxon>
        <taxon>Polyangiales</taxon>
        <taxon>Polyangiaceae</taxon>
        <taxon>Chondromyces</taxon>
    </lineage>
</organism>
<evidence type="ECO:0000256" key="2">
    <source>
        <dbReference type="SAM" id="SignalP"/>
    </source>
</evidence>
<dbReference type="EMBL" id="CP012159">
    <property type="protein sequence ID" value="AKT39421.1"/>
    <property type="molecule type" value="Genomic_DNA"/>
</dbReference>
<protein>
    <recommendedName>
        <fullName evidence="5">Imelysin-like domain-containing protein</fullName>
    </recommendedName>
</protein>
<proteinExistence type="predicted"/>
<dbReference type="AlphaFoldDB" id="A0A0K1EEX1"/>